<reference evidence="1 2" key="1">
    <citation type="submission" date="2023-09" db="EMBL/GenBank/DDBJ databases">
        <title>Demequina sp. a novel bacteria isolated from Capsicum annuum.</title>
        <authorList>
            <person name="Humaira Z."/>
            <person name="Lee J."/>
            <person name="Cho D."/>
        </authorList>
    </citation>
    <scope>NUCLEOTIDE SEQUENCE [LARGE SCALE GENOMIC DNA]</scope>
    <source>
        <strain evidence="1 2">OYTSA14</strain>
    </source>
</reference>
<dbReference type="Gene3D" id="2.30.110.10">
    <property type="entry name" value="Electron Transport, Fmn-binding Protein, Chain A"/>
    <property type="match status" value="1"/>
</dbReference>
<evidence type="ECO:0000313" key="2">
    <source>
        <dbReference type="Proteomes" id="UP001304125"/>
    </source>
</evidence>
<evidence type="ECO:0008006" key="3">
    <source>
        <dbReference type="Google" id="ProtNLM"/>
    </source>
</evidence>
<gene>
    <name evidence="1" type="ORF">RN606_09380</name>
</gene>
<dbReference type="InterPro" id="IPR012349">
    <property type="entry name" value="Split_barrel_FMN-bd"/>
</dbReference>
<dbReference type="RefSeq" id="WP_313496590.1">
    <property type="nucleotide sequence ID" value="NZ_CP134879.1"/>
</dbReference>
<dbReference type="Proteomes" id="UP001304125">
    <property type="component" value="Chromosome"/>
</dbReference>
<dbReference type="SUPFAM" id="SSF50475">
    <property type="entry name" value="FMN-binding split barrel"/>
    <property type="match status" value="1"/>
</dbReference>
<dbReference type="EMBL" id="CP134879">
    <property type="protein sequence ID" value="WNM23577.1"/>
    <property type="molecule type" value="Genomic_DNA"/>
</dbReference>
<organism evidence="1 2">
    <name type="scientific">Demequina capsici</name>
    <dbReference type="NCBI Taxonomy" id="3075620"/>
    <lineage>
        <taxon>Bacteria</taxon>
        <taxon>Bacillati</taxon>
        <taxon>Actinomycetota</taxon>
        <taxon>Actinomycetes</taxon>
        <taxon>Micrococcales</taxon>
        <taxon>Demequinaceae</taxon>
        <taxon>Demequina</taxon>
    </lineage>
</organism>
<accession>A0AA96J5X5</accession>
<protein>
    <recommendedName>
        <fullName evidence="3">Pyridoxamine 5'-phosphate oxidase</fullName>
    </recommendedName>
</protein>
<evidence type="ECO:0000313" key="1">
    <source>
        <dbReference type="EMBL" id="WNM23577.1"/>
    </source>
</evidence>
<sequence length="154" mass="16222">MTSDGGLQEGALGTALTLGAVLDEGGAVLLMTSRDLEGALRTRPVSVFWDTKEVDGPAPRVYVFTSIGARKADELEANPEVTLGGPLADGWFAGGGAATVVRSPEESNAIVERVAPDIPVARVTVLILTLNEARRWIVRSSHPFDNDVEQLLAG</sequence>
<name>A0AA96J5X5_9MICO</name>
<keyword evidence="2" id="KW-1185">Reference proteome</keyword>
<dbReference type="AlphaFoldDB" id="A0AA96J5X5"/>
<proteinExistence type="predicted"/>